<comment type="function">
    <text evidence="6">One of the primary rRNA binding proteins, it binds directly to 16S rRNA central domain where it helps coordinate assembly of the platform of the 30S subunit.</text>
</comment>
<evidence type="ECO:0000256" key="5">
    <source>
        <dbReference type="ARBA" id="ARBA00046740"/>
    </source>
</evidence>
<dbReference type="Gene3D" id="3.30.1370.30">
    <property type="match status" value="1"/>
</dbReference>
<comment type="similarity">
    <text evidence="1 6">Belongs to the universal ribosomal protein uS8 family.</text>
</comment>
<dbReference type="PANTHER" id="PTHR11758">
    <property type="entry name" value="40S RIBOSOMAL PROTEIN S15A"/>
    <property type="match status" value="1"/>
</dbReference>
<keyword evidence="6" id="KW-0699">rRNA-binding</keyword>
<evidence type="ECO:0000256" key="2">
    <source>
        <dbReference type="ARBA" id="ARBA00022980"/>
    </source>
</evidence>
<evidence type="ECO:0000313" key="7">
    <source>
        <dbReference type="EMBL" id="MCK0538555.1"/>
    </source>
</evidence>
<dbReference type="HAMAP" id="MF_01302_B">
    <property type="entry name" value="Ribosomal_uS8_B"/>
    <property type="match status" value="1"/>
</dbReference>
<gene>
    <name evidence="6 7" type="primary">rpsH</name>
    <name evidence="7" type="ORF">MU846_12630</name>
</gene>
<organism evidence="7 8">
    <name type="scientific">Alcanivorax quisquiliarum</name>
    <dbReference type="NCBI Taxonomy" id="2933565"/>
    <lineage>
        <taxon>Bacteria</taxon>
        <taxon>Pseudomonadati</taxon>
        <taxon>Pseudomonadota</taxon>
        <taxon>Gammaproteobacteria</taxon>
        <taxon>Oceanospirillales</taxon>
        <taxon>Alcanivoracaceae</taxon>
        <taxon>Alcanivorax</taxon>
    </lineage>
</organism>
<dbReference type="NCBIfam" id="NF001109">
    <property type="entry name" value="PRK00136.1"/>
    <property type="match status" value="1"/>
</dbReference>
<dbReference type="InterPro" id="IPR035987">
    <property type="entry name" value="Ribosomal_uS8_sf"/>
</dbReference>
<dbReference type="Pfam" id="PF00410">
    <property type="entry name" value="Ribosomal_S8"/>
    <property type="match status" value="1"/>
</dbReference>
<evidence type="ECO:0000256" key="6">
    <source>
        <dbReference type="HAMAP-Rule" id="MF_01302"/>
    </source>
</evidence>
<dbReference type="Proteomes" id="UP001165524">
    <property type="component" value="Unassembled WGS sequence"/>
</dbReference>
<dbReference type="SUPFAM" id="SSF56047">
    <property type="entry name" value="Ribosomal protein S8"/>
    <property type="match status" value="1"/>
</dbReference>
<protein>
    <recommendedName>
        <fullName evidence="4 6">Small ribosomal subunit protein uS8</fullName>
    </recommendedName>
</protein>
<sequence>MSMQDTLADMFTRIRNAQMAKKTKVDIPSSTAKVAIAKVLQDEGYIGDYAVNGEQAKPVLTIELKYYEGQPVIEKIKRVSTPGLRIYRGAGDIPKVKGGLGVMIVSTNQGFMSDRAARKANVGGELICEVS</sequence>
<proteinExistence type="inferred from homology"/>
<evidence type="ECO:0000256" key="1">
    <source>
        <dbReference type="ARBA" id="ARBA00006471"/>
    </source>
</evidence>
<evidence type="ECO:0000256" key="4">
    <source>
        <dbReference type="ARBA" id="ARBA00035258"/>
    </source>
</evidence>
<keyword evidence="6" id="KW-0694">RNA-binding</keyword>
<comment type="caution">
    <text evidence="7">The sequence shown here is derived from an EMBL/GenBank/DDBJ whole genome shotgun (WGS) entry which is preliminary data.</text>
</comment>
<dbReference type="InterPro" id="IPR000630">
    <property type="entry name" value="Ribosomal_uS8"/>
</dbReference>
<evidence type="ECO:0000313" key="8">
    <source>
        <dbReference type="Proteomes" id="UP001165524"/>
    </source>
</evidence>
<dbReference type="EMBL" id="JALKII010000009">
    <property type="protein sequence ID" value="MCK0538555.1"/>
    <property type="molecule type" value="Genomic_DNA"/>
</dbReference>
<comment type="subunit">
    <text evidence="5 6">Part of the 30S ribosomal subunit. Contacts proteins S5 and S12.</text>
</comment>
<keyword evidence="3 6" id="KW-0687">Ribonucleoprotein</keyword>
<reference evidence="7" key="1">
    <citation type="submission" date="2022-04" db="EMBL/GenBank/DDBJ databases">
        <title>Alcanivorax sp. CY1518 draft genome sequence.</title>
        <authorList>
            <person name="Zhao G."/>
            <person name="An M."/>
        </authorList>
    </citation>
    <scope>NUCLEOTIDE SEQUENCE</scope>
    <source>
        <strain evidence="7">CY1518</strain>
    </source>
</reference>
<dbReference type="RefSeq" id="WP_246953296.1">
    <property type="nucleotide sequence ID" value="NZ_JALKII010000009.1"/>
</dbReference>
<dbReference type="GO" id="GO:0005840">
    <property type="term" value="C:ribosome"/>
    <property type="evidence" value="ECO:0007669"/>
    <property type="project" value="UniProtKB-KW"/>
</dbReference>
<name>A0ABT0E9P2_9GAMM</name>
<keyword evidence="2 6" id="KW-0689">Ribosomal protein</keyword>
<dbReference type="Gene3D" id="3.30.1490.10">
    <property type="match status" value="1"/>
</dbReference>
<accession>A0ABT0E9P2</accession>
<keyword evidence="8" id="KW-1185">Reference proteome</keyword>
<evidence type="ECO:0000256" key="3">
    <source>
        <dbReference type="ARBA" id="ARBA00023274"/>
    </source>
</evidence>